<accession>A0A9X4M6R6</accession>
<dbReference type="EMBL" id="JANRHA010000012">
    <property type="protein sequence ID" value="MDG3016263.1"/>
    <property type="molecule type" value="Genomic_DNA"/>
</dbReference>
<comment type="cofactor">
    <cofactor evidence="3">
        <name>Zn(2+)</name>
        <dbReference type="ChEBI" id="CHEBI:29105"/>
    </cofactor>
    <text evidence="3">Binds 1 zinc ion per subunit.</text>
</comment>
<proteinExistence type="inferred from homology"/>
<gene>
    <name evidence="7" type="ORF">NVS88_17040</name>
</gene>
<keyword evidence="3" id="KW-0186">Copper</keyword>
<dbReference type="GO" id="GO:0004784">
    <property type="term" value="F:superoxide dismutase activity"/>
    <property type="evidence" value="ECO:0007669"/>
    <property type="project" value="UniProtKB-EC"/>
</dbReference>
<dbReference type="InterPro" id="IPR018152">
    <property type="entry name" value="SOD_Cu/Zn_BS"/>
</dbReference>
<keyword evidence="8" id="KW-1185">Reference proteome</keyword>
<dbReference type="InterPro" id="IPR024134">
    <property type="entry name" value="SOD_Cu/Zn_/chaperone"/>
</dbReference>
<evidence type="ECO:0000256" key="3">
    <source>
        <dbReference type="RuleBase" id="RU000393"/>
    </source>
</evidence>
<dbReference type="InterPro" id="IPR001424">
    <property type="entry name" value="SOD_Cu_Zn_dom"/>
</dbReference>
<comment type="cofactor">
    <cofactor evidence="3">
        <name>Cu cation</name>
        <dbReference type="ChEBI" id="CHEBI:23378"/>
    </cofactor>
    <text evidence="3">Binds 1 copper ion per subunit.</text>
</comment>
<keyword evidence="3" id="KW-0560">Oxidoreductase</keyword>
<feature type="region of interest" description="Disordered" evidence="4">
    <location>
        <begin position="55"/>
        <end position="74"/>
    </location>
</feature>
<dbReference type="InterPro" id="IPR036423">
    <property type="entry name" value="SOD-like_Cu/Zn_dom_sf"/>
</dbReference>
<dbReference type="EC" id="1.15.1.1" evidence="3"/>
<evidence type="ECO:0000313" key="7">
    <source>
        <dbReference type="EMBL" id="MDG3016263.1"/>
    </source>
</evidence>
<sequence length="247" mass="24450">MTQRSLQHRSRRGSRWLAAVPMVAIAALGLTACSNGETATNEPNSTSVPAVWSAAPQPGKVDNGAQPGAGAQGDAAGAGLTADLVNPAGSKVGTATFSQVGDAVQIRVTAEGLAPGFHGLHIHSVGKCEPHSQDPSDPSKIGDFLSAGPHFTNSSAETDNVMASGDLTSLQVGADGKATLVTTTTAFTLGELTAGKGTALVVHAGPDNFGNIPARYTQAGGATGPDKETAATGDAGARVACGVITAG</sequence>
<dbReference type="SUPFAM" id="SSF49329">
    <property type="entry name" value="Cu,Zn superoxide dismutase-like"/>
    <property type="match status" value="1"/>
</dbReference>
<evidence type="ECO:0000256" key="4">
    <source>
        <dbReference type="SAM" id="MobiDB-lite"/>
    </source>
</evidence>
<feature type="compositionally biased region" description="Low complexity" evidence="4">
    <location>
        <begin position="64"/>
        <end position="74"/>
    </location>
</feature>
<keyword evidence="3" id="KW-0479">Metal-binding</keyword>
<evidence type="ECO:0000259" key="6">
    <source>
        <dbReference type="Pfam" id="PF00080"/>
    </source>
</evidence>
<comment type="function">
    <text evidence="2">Destroys radicals which are normally produced within the cells and which are toxic to biological systems. May play a role in favoring mycobacterial survival in phagocytes.</text>
</comment>
<keyword evidence="5" id="KW-0732">Signal</keyword>
<dbReference type="NCBIfam" id="NF047631">
    <property type="entry name" value="SodCMycob"/>
    <property type="match status" value="1"/>
</dbReference>
<feature type="domain" description="Superoxide dismutase copper/zinc binding" evidence="6">
    <location>
        <begin position="93"/>
        <end position="244"/>
    </location>
</feature>
<dbReference type="AlphaFoldDB" id="A0A9X4M6R6"/>
<dbReference type="PROSITE" id="PS00332">
    <property type="entry name" value="SOD_CU_ZN_2"/>
    <property type="match status" value="1"/>
</dbReference>
<feature type="signal peptide" evidence="5">
    <location>
        <begin position="1"/>
        <end position="32"/>
    </location>
</feature>
<organism evidence="7 8">
    <name type="scientific">Speluncibacter jeojiensis</name>
    <dbReference type="NCBI Taxonomy" id="2710754"/>
    <lineage>
        <taxon>Bacteria</taxon>
        <taxon>Bacillati</taxon>
        <taxon>Actinomycetota</taxon>
        <taxon>Actinomycetes</taxon>
        <taxon>Mycobacteriales</taxon>
        <taxon>Speluncibacteraceae</taxon>
        <taxon>Speluncibacter</taxon>
    </lineage>
</organism>
<evidence type="ECO:0000256" key="1">
    <source>
        <dbReference type="ARBA" id="ARBA00010457"/>
    </source>
</evidence>
<dbReference type="Proteomes" id="UP001152755">
    <property type="component" value="Unassembled WGS sequence"/>
</dbReference>
<comment type="caution">
    <text evidence="7">The sequence shown here is derived from an EMBL/GenBank/DDBJ whole genome shotgun (WGS) entry which is preliminary data.</text>
</comment>
<dbReference type="PANTHER" id="PTHR10003">
    <property type="entry name" value="SUPEROXIDE DISMUTASE CU-ZN -RELATED"/>
    <property type="match status" value="1"/>
</dbReference>
<evidence type="ECO:0000256" key="5">
    <source>
        <dbReference type="SAM" id="SignalP"/>
    </source>
</evidence>
<feature type="chain" id="PRO_5040840285" description="Superoxide dismutase [Cu-Zn]" evidence="5">
    <location>
        <begin position="33"/>
        <end position="247"/>
    </location>
</feature>
<dbReference type="Pfam" id="PF00080">
    <property type="entry name" value="Sod_Cu"/>
    <property type="match status" value="1"/>
</dbReference>
<dbReference type="GO" id="GO:0005507">
    <property type="term" value="F:copper ion binding"/>
    <property type="evidence" value="ECO:0007669"/>
    <property type="project" value="InterPro"/>
</dbReference>
<keyword evidence="3" id="KW-0862">Zinc</keyword>
<name>A0A9X4M6R6_9ACTN</name>
<evidence type="ECO:0000313" key="8">
    <source>
        <dbReference type="Proteomes" id="UP001152755"/>
    </source>
</evidence>
<reference evidence="7" key="1">
    <citation type="submission" date="2022-08" db="EMBL/GenBank/DDBJ databases">
        <title>Genome analysis of Corynebacteriales strain.</title>
        <authorList>
            <person name="Lee S.D."/>
        </authorList>
    </citation>
    <scope>NUCLEOTIDE SEQUENCE</scope>
    <source>
        <strain evidence="7">D3-21</strain>
    </source>
</reference>
<comment type="similarity">
    <text evidence="1 3">Belongs to the Cu-Zn superoxide dismutase family.</text>
</comment>
<dbReference type="Gene3D" id="2.60.40.200">
    <property type="entry name" value="Superoxide dismutase, copper/zinc binding domain"/>
    <property type="match status" value="1"/>
</dbReference>
<dbReference type="RefSeq" id="WP_277831512.1">
    <property type="nucleotide sequence ID" value="NZ_JAAIVF010000002.1"/>
</dbReference>
<dbReference type="PROSITE" id="PS51257">
    <property type="entry name" value="PROKAR_LIPOPROTEIN"/>
    <property type="match status" value="1"/>
</dbReference>
<comment type="catalytic activity">
    <reaction evidence="3">
        <text>2 superoxide + 2 H(+) = H2O2 + O2</text>
        <dbReference type="Rhea" id="RHEA:20696"/>
        <dbReference type="ChEBI" id="CHEBI:15378"/>
        <dbReference type="ChEBI" id="CHEBI:15379"/>
        <dbReference type="ChEBI" id="CHEBI:16240"/>
        <dbReference type="ChEBI" id="CHEBI:18421"/>
        <dbReference type="EC" id="1.15.1.1"/>
    </reaction>
</comment>
<protein>
    <recommendedName>
        <fullName evidence="3">Superoxide dismutase [Cu-Zn]</fullName>
        <ecNumber evidence="3">1.15.1.1</ecNumber>
    </recommendedName>
</protein>
<evidence type="ECO:0000256" key="2">
    <source>
        <dbReference type="ARBA" id="ARBA00024900"/>
    </source>
</evidence>